<dbReference type="OrthoDB" id="1746660at2759"/>
<gene>
    <name evidence="1" type="ORF">CFOL_v3_29714</name>
</gene>
<dbReference type="InterPro" id="IPR021109">
    <property type="entry name" value="Peptidase_aspartic_dom_sf"/>
</dbReference>
<dbReference type="Gene3D" id="2.40.70.10">
    <property type="entry name" value="Acid Proteases"/>
    <property type="match status" value="1"/>
</dbReference>
<dbReference type="Proteomes" id="UP000187406">
    <property type="component" value="Unassembled WGS sequence"/>
</dbReference>
<proteinExistence type="predicted"/>
<dbReference type="CDD" id="cd00303">
    <property type="entry name" value="retropepsin_like"/>
    <property type="match status" value="1"/>
</dbReference>
<keyword evidence="2" id="KW-1185">Reference proteome</keyword>
<reference evidence="2" key="1">
    <citation type="submission" date="2016-04" db="EMBL/GenBank/DDBJ databases">
        <title>Cephalotus genome sequencing.</title>
        <authorList>
            <person name="Fukushima K."/>
            <person name="Hasebe M."/>
            <person name="Fang X."/>
        </authorList>
    </citation>
    <scope>NUCLEOTIDE SEQUENCE [LARGE SCALE GENOMIC DNA]</scope>
    <source>
        <strain evidence="2">cv. St1</strain>
    </source>
</reference>
<sequence length="122" mass="13751">MDHNLSYEQADISEFPNISTQHDTAFPKISMNALSGQLSSNSLRLTGKHHNHSVHVLVDSSSTHNFIRLDTVAKLKLPISPCSQFKVRIGSGEPLWCNRKFTEVQLQIKGHPFIIDLFILDI</sequence>
<protein>
    <submittedName>
        <fullName evidence="1">RVP_2 domain-containing protein</fullName>
    </submittedName>
</protein>
<dbReference type="EMBL" id="BDDD01003845">
    <property type="protein sequence ID" value="GAV86282.1"/>
    <property type="molecule type" value="Genomic_DNA"/>
</dbReference>
<dbReference type="InParanoid" id="A0A1Q3D1G5"/>
<evidence type="ECO:0000313" key="2">
    <source>
        <dbReference type="Proteomes" id="UP000187406"/>
    </source>
</evidence>
<organism evidence="1 2">
    <name type="scientific">Cephalotus follicularis</name>
    <name type="common">Albany pitcher plant</name>
    <dbReference type="NCBI Taxonomy" id="3775"/>
    <lineage>
        <taxon>Eukaryota</taxon>
        <taxon>Viridiplantae</taxon>
        <taxon>Streptophyta</taxon>
        <taxon>Embryophyta</taxon>
        <taxon>Tracheophyta</taxon>
        <taxon>Spermatophyta</taxon>
        <taxon>Magnoliopsida</taxon>
        <taxon>eudicotyledons</taxon>
        <taxon>Gunneridae</taxon>
        <taxon>Pentapetalae</taxon>
        <taxon>rosids</taxon>
        <taxon>fabids</taxon>
        <taxon>Oxalidales</taxon>
        <taxon>Cephalotaceae</taxon>
        <taxon>Cephalotus</taxon>
    </lineage>
</organism>
<accession>A0A1Q3D1G5</accession>
<dbReference type="Pfam" id="PF08284">
    <property type="entry name" value="RVP_2"/>
    <property type="match status" value="1"/>
</dbReference>
<comment type="caution">
    <text evidence="1">The sequence shown here is derived from an EMBL/GenBank/DDBJ whole genome shotgun (WGS) entry which is preliminary data.</text>
</comment>
<name>A0A1Q3D1G5_CEPFO</name>
<dbReference type="AlphaFoldDB" id="A0A1Q3D1G5"/>
<evidence type="ECO:0000313" key="1">
    <source>
        <dbReference type="EMBL" id="GAV86282.1"/>
    </source>
</evidence>